<evidence type="ECO:0000313" key="1">
    <source>
        <dbReference type="EMBL" id="GBO19814.1"/>
    </source>
</evidence>
<name>A0A4Y2V5W4_ARAVE</name>
<proteinExistence type="predicted"/>
<organism evidence="1 2">
    <name type="scientific">Araneus ventricosus</name>
    <name type="common">Orbweaver spider</name>
    <name type="synonym">Epeira ventricosa</name>
    <dbReference type="NCBI Taxonomy" id="182803"/>
    <lineage>
        <taxon>Eukaryota</taxon>
        <taxon>Metazoa</taxon>
        <taxon>Ecdysozoa</taxon>
        <taxon>Arthropoda</taxon>
        <taxon>Chelicerata</taxon>
        <taxon>Arachnida</taxon>
        <taxon>Araneae</taxon>
        <taxon>Araneomorphae</taxon>
        <taxon>Entelegynae</taxon>
        <taxon>Araneoidea</taxon>
        <taxon>Araneidae</taxon>
        <taxon>Araneus</taxon>
    </lineage>
</organism>
<sequence>MCLKSVIHNRSTPRNSILYKPLRSPTLSLSLSEFFIKPHPQDPSPTYQFPPQFWPGNPNGVMDIGTSNLPLYVTALLTGFHNDDRFCVEWPEMIRLNVRFPERID</sequence>
<evidence type="ECO:0000313" key="2">
    <source>
        <dbReference type="Proteomes" id="UP000499080"/>
    </source>
</evidence>
<gene>
    <name evidence="1" type="ORF">AVEN_104779_1</name>
</gene>
<protein>
    <submittedName>
        <fullName evidence="1">Uncharacterized protein</fullName>
    </submittedName>
</protein>
<dbReference type="Proteomes" id="UP000499080">
    <property type="component" value="Unassembled WGS sequence"/>
</dbReference>
<accession>A0A4Y2V5W4</accession>
<dbReference type="EMBL" id="BGPR01043236">
    <property type="protein sequence ID" value="GBO19814.1"/>
    <property type="molecule type" value="Genomic_DNA"/>
</dbReference>
<dbReference type="AlphaFoldDB" id="A0A4Y2V5W4"/>
<keyword evidence="2" id="KW-1185">Reference proteome</keyword>
<comment type="caution">
    <text evidence="1">The sequence shown here is derived from an EMBL/GenBank/DDBJ whole genome shotgun (WGS) entry which is preliminary data.</text>
</comment>
<reference evidence="1 2" key="1">
    <citation type="journal article" date="2019" name="Sci. Rep.">
        <title>Orb-weaving spider Araneus ventricosus genome elucidates the spidroin gene catalogue.</title>
        <authorList>
            <person name="Kono N."/>
            <person name="Nakamura H."/>
            <person name="Ohtoshi R."/>
            <person name="Moran D.A.P."/>
            <person name="Shinohara A."/>
            <person name="Yoshida Y."/>
            <person name="Fujiwara M."/>
            <person name="Mori M."/>
            <person name="Tomita M."/>
            <person name="Arakawa K."/>
        </authorList>
    </citation>
    <scope>NUCLEOTIDE SEQUENCE [LARGE SCALE GENOMIC DNA]</scope>
</reference>